<protein>
    <recommendedName>
        <fullName evidence="9">Periplasmic chaperone PpiD</fullName>
    </recommendedName>
    <alternativeName>
        <fullName evidence="10">Periplasmic folding chaperone</fullName>
    </alternativeName>
</protein>
<feature type="domain" description="PpiC" evidence="14">
    <location>
        <begin position="268"/>
        <end position="366"/>
    </location>
</feature>
<keyword evidence="12" id="KW-0175">Coiled coil</keyword>
<proteinExistence type="inferred from homology"/>
<evidence type="ECO:0000256" key="4">
    <source>
        <dbReference type="ARBA" id="ARBA00022692"/>
    </source>
</evidence>
<dbReference type="InterPro" id="IPR027304">
    <property type="entry name" value="Trigger_fact/SurA_dom_sf"/>
</dbReference>
<dbReference type="GO" id="GO:0003755">
    <property type="term" value="F:peptidyl-prolyl cis-trans isomerase activity"/>
    <property type="evidence" value="ECO:0007669"/>
    <property type="project" value="UniProtKB-KW"/>
</dbReference>
<dbReference type="NCBIfam" id="NF008054">
    <property type="entry name" value="PRK10788.1"/>
    <property type="match status" value="1"/>
</dbReference>
<dbReference type="SUPFAM" id="SSF54534">
    <property type="entry name" value="FKBP-like"/>
    <property type="match status" value="1"/>
</dbReference>
<keyword evidence="2" id="KW-1003">Cell membrane</keyword>
<evidence type="ECO:0000256" key="2">
    <source>
        <dbReference type="ARBA" id="ARBA00022475"/>
    </source>
</evidence>
<dbReference type="EMBL" id="FXWH01000001">
    <property type="protein sequence ID" value="SMQ63413.1"/>
    <property type="molecule type" value="Genomic_DNA"/>
</dbReference>
<dbReference type="SUPFAM" id="SSF109998">
    <property type="entry name" value="Triger factor/SurA peptide-binding domain-like"/>
    <property type="match status" value="1"/>
</dbReference>
<evidence type="ECO:0000313" key="16">
    <source>
        <dbReference type="Proteomes" id="UP000194450"/>
    </source>
</evidence>
<evidence type="ECO:0000256" key="12">
    <source>
        <dbReference type="SAM" id="Coils"/>
    </source>
</evidence>
<keyword evidence="3" id="KW-0997">Cell inner membrane</keyword>
<comment type="subcellular location">
    <subcellularLocation>
        <location evidence="1">Cell inner membrane</location>
        <topology evidence="1">Single-pass type II membrane protein</topology>
        <orientation evidence="1">Periplasmic side</orientation>
    </subcellularLocation>
</comment>
<dbReference type="Pfam" id="PF00639">
    <property type="entry name" value="Rotamase"/>
    <property type="match status" value="1"/>
</dbReference>
<dbReference type="PANTHER" id="PTHR47529:SF1">
    <property type="entry name" value="PERIPLASMIC CHAPERONE PPID"/>
    <property type="match status" value="1"/>
</dbReference>
<evidence type="ECO:0000256" key="3">
    <source>
        <dbReference type="ARBA" id="ARBA00022519"/>
    </source>
</evidence>
<dbReference type="InterPro" id="IPR000297">
    <property type="entry name" value="PPIase_PpiC"/>
</dbReference>
<name>A0A1Y6ETB5_9GAMM</name>
<dbReference type="PANTHER" id="PTHR47529">
    <property type="entry name" value="PEPTIDYL-PROLYL CIS-TRANS ISOMERASE D"/>
    <property type="match status" value="1"/>
</dbReference>
<dbReference type="OrthoDB" id="9812372at2"/>
<evidence type="ECO:0000256" key="8">
    <source>
        <dbReference type="ARBA" id="ARBA00038408"/>
    </source>
</evidence>
<evidence type="ECO:0000256" key="9">
    <source>
        <dbReference type="ARBA" id="ARBA00040743"/>
    </source>
</evidence>
<dbReference type="Proteomes" id="UP000194450">
    <property type="component" value="Unassembled WGS sequence"/>
</dbReference>
<dbReference type="Gene3D" id="3.10.50.40">
    <property type="match status" value="1"/>
</dbReference>
<evidence type="ECO:0000256" key="13">
    <source>
        <dbReference type="SAM" id="Phobius"/>
    </source>
</evidence>
<sequence>MLERIREGSQSMVVKVILVFIIVTFAFTGVSGYLGSSSEPGVAVVNGETITQTEYDRAYQNERARMEEQLGDMFAQLTSDPRYMRQLRANVVDQLIEQELVAQYAREQGLRVSDEQVKEAIRNISAFRSAGQFSNDVYLMALRNSGYTPETFAQAMRSDMARTQLVRTLIESDFSLPGEAARLQSILAQTRSGRYLQVTLQDYMADVSVEDEEIQAYYDNNRAQFATEERVKVEYVRLDYDAVAGDINIADETVREYYDNNVSRYTTEEQRRVSHILIETGDDAEAAMQEIEQVQQQLEQGTEFAELAAELSDDVFSGEQGGDLEWISSGQMDPEFEEAVFALEETGDVSGIVETSFGYHLIKLTDVRAGEVQEFAEVEAEIRDQMQRQQAEEAYFMAQQQLAETSFEIPDSLAPAAEETGQELVQTDWFTQSSVPAELDAPQVVAQVFSSDLVDEKLASDIIELDDQSAVVIRVVEHEPASTQPLEEVRDTVTQLLQEEKAQRQAVLAAEEFAEQLRAGEIADTSMMTSIDGITRQSQDVPAAVREALFELPPVTGDEASMKTVTLRSGDVAVVQLTNVTPGEENADQVAQLQEQMQQRHAQVLYQAFIDSLRAQADIERKTNPTETTQ</sequence>
<dbReference type="Gene3D" id="1.10.4030.10">
    <property type="entry name" value="Porin chaperone SurA, peptide-binding domain"/>
    <property type="match status" value="1"/>
</dbReference>
<dbReference type="Pfam" id="PF13624">
    <property type="entry name" value="SurA_N_3"/>
    <property type="match status" value="1"/>
</dbReference>
<evidence type="ECO:0000256" key="11">
    <source>
        <dbReference type="PROSITE-ProRule" id="PRU00278"/>
    </source>
</evidence>
<dbReference type="Gene3D" id="6.10.140.970">
    <property type="match status" value="1"/>
</dbReference>
<dbReference type="PROSITE" id="PS50198">
    <property type="entry name" value="PPIC_PPIASE_2"/>
    <property type="match status" value="1"/>
</dbReference>
<keyword evidence="7" id="KW-0143">Chaperone</keyword>
<evidence type="ECO:0000256" key="6">
    <source>
        <dbReference type="ARBA" id="ARBA00023136"/>
    </source>
</evidence>
<evidence type="ECO:0000256" key="7">
    <source>
        <dbReference type="ARBA" id="ARBA00023186"/>
    </source>
</evidence>
<evidence type="ECO:0000256" key="1">
    <source>
        <dbReference type="ARBA" id="ARBA00004382"/>
    </source>
</evidence>
<keyword evidence="6 13" id="KW-0472">Membrane</keyword>
<gene>
    <name evidence="15" type="ORF">SAMN06297229_0855</name>
</gene>
<evidence type="ECO:0000256" key="5">
    <source>
        <dbReference type="ARBA" id="ARBA00022989"/>
    </source>
</evidence>
<keyword evidence="11" id="KW-0697">Rotamase</keyword>
<dbReference type="InterPro" id="IPR046357">
    <property type="entry name" value="PPIase_dom_sf"/>
</dbReference>
<dbReference type="InterPro" id="IPR052029">
    <property type="entry name" value="PpiD_chaperone"/>
</dbReference>
<feature type="transmembrane region" description="Helical" evidence="13">
    <location>
        <begin position="12"/>
        <end position="34"/>
    </location>
</feature>
<organism evidence="15 16">
    <name type="scientific">Pseudidiomarina planktonica</name>
    <dbReference type="NCBI Taxonomy" id="1323738"/>
    <lineage>
        <taxon>Bacteria</taxon>
        <taxon>Pseudomonadati</taxon>
        <taxon>Pseudomonadota</taxon>
        <taxon>Gammaproteobacteria</taxon>
        <taxon>Alteromonadales</taxon>
        <taxon>Idiomarinaceae</taxon>
        <taxon>Pseudidiomarina</taxon>
    </lineage>
</organism>
<dbReference type="AlphaFoldDB" id="A0A1Y6ETB5"/>
<keyword evidence="4 13" id="KW-0812">Transmembrane</keyword>
<dbReference type="GO" id="GO:0005886">
    <property type="term" value="C:plasma membrane"/>
    <property type="evidence" value="ECO:0007669"/>
    <property type="project" value="UniProtKB-SubCell"/>
</dbReference>
<comment type="similarity">
    <text evidence="8">Belongs to the PpiD chaperone family.</text>
</comment>
<accession>A0A1Y6ETB5</accession>
<dbReference type="RefSeq" id="WP_086434000.1">
    <property type="nucleotide sequence ID" value="NZ_FXWH01000001.1"/>
</dbReference>
<keyword evidence="16" id="KW-1185">Reference proteome</keyword>
<reference evidence="16" key="1">
    <citation type="submission" date="2017-04" db="EMBL/GenBank/DDBJ databases">
        <authorList>
            <person name="Varghese N."/>
            <person name="Submissions S."/>
        </authorList>
    </citation>
    <scope>NUCLEOTIDE SEQUENCE [LARGE SCALE GENOMIC DNA]</scope>
</reference>
<keyword evidence="5 13" id="KW-1133">Transmembrane helix</keyword>
<feature type="coiled-coil region" evidence="12">
    <location>
        <begin position="277"/>
        <end position="304"/>
    </location>
</feature>
<evidence type="ECO:0000259" key="14">
    <source>
        <dbReference type="PROSITE" id="PS50198"/>
    </source>
</evidence>
<evidence type="ECO:0000313" key="15">
    <source>
        <dbReference type="EMBL" id="SMQ63413.1"/>
    </source>
</evidence>
<keyword evidence="11 15" id="KW-0413">Isomerase</keyword>
<evidence type="ECO:0000256" key="10">
    <source>
        <dbReference type="ARBA" id="ARBA00042775"/>
    </source>
</evidence>